<dbReference type="SUPFAM" id="SSF56436">
    <property type="entry name" value="C-type lectin-like"/>
    <property type="match status" value="1"/>
</dbReference>
<comment type="caution">
    <text evidence="4">The sequence shown here is derived from an EMBL/GenBank/DDBJ whole genome shotgun (WGS) entry which is preliminary data.</text>
</comment>
<dbReference type="EMBL" id="JBBPFD010000001">
    <property type="protein sequence ID" value="KAK7944383.1"/>
    <property type="molecule type" value="Genomic_DNA"/>
</dbReference>
<evidence type="ECO:0000259" key="3">
    <source>
        <dbReference type="PROSITE" id="PS50041"/>
    </source>
</evidence>
<keyword evidence="2" id="KW-1133">Transmembrane helix</keyword>
<evidence type="ECO:0000256" key="1">
    <source>
        <dbReference type="ARBA" id="ARBA00023157"/>
    </source>
</evidence>
<accession>A0AAW0PZY7</accession>
<dbReference type="InterPro" id="IPR050111">
    <property type="entry name" value="C-type_lectin/snaclec_domain"/>
</dbReference>
<keyword evidence="2" id="KW-0472">Membrane</keyword>
<feature type="domain" description="C-type lectin" evidence="3">
    <location>
        <begin position="87"/>
        <end position="189"/>
    </location>
</feature>
<proteinExistence type="predicted"/>
<dbReference type="PROSITE" id="PS50041">
    <property type="entry name" value="C_TYPE_LECTIN_2"/>
    <property type="match status" value="1"/>
</dbReference>
<sequence length="197" mass="22195">MDQVYYNEEMETWTHPNEPIYMNENCNEYSGMTTAVPKKQQTGPCLSTVTSKNNVLAEESCGFPAVVIGLLSALLVAAVIFIVMSTNWTESKRECEEHEATLVIISSPEEQGFVGTLSRKKGQNVWIGLTDRETENKWKWVNGDRVNTTYWTSPQPDNWGGAEHCGEIRDHGHSWNDNQCSAKKLSICEKSIRDCAD</sequence>
<reference evidence="5" key="1">
    <citation type="submission" date="2024-04" db="EMBL/GenBank/DDBJ databases">
        <title>Salinicola lusitanus LLJ914,a marine bacterium isolated from the Okinawa Trough.</title>
        <authorList>
            <person name="Li J."/>
        </authorList>
    </citation>
    <scope>NUCLEOTIDE SEQUENCE [LARGE SCALE GENOMIC DNA]</scope>
</reference>
<dbReference type="Pfam" id="PF00059">
    <property type="entry name" value="Lectin_C"/>
    <property type="match status" value="1"/>
</dbReference>
<dbReference type="InterPro" id="IPR001304">
    <property type="entry name" value="C-type_lectin-like"/>
</dbReference>
<name>A0AAW0PZY7_9GOBI</name>
<dbReference type="Proteomes" id="UP001460270">
    <property type="component" value="Unassembled WGS sequence"/>
</dbReference>
<dbReference type="InterPro" id="IPR018378">
    <property type="entry name" value="C-type_lectin_CS"/>
</dbReference>
<gene>
    <name evidence="4" type="ORF">WMY93_000111</name>
</gene>
<keyword evidence="2" id="KW-0812">Transmembrane</keyword>
<protein>
    <recommendedName>
        <fullName evidence="3">C-type lectin domain-containing protein</fullName>
    </recommendedName>
</protein>
<keyword evidence="5" id="KW-1185">Reference proteome</keyword>
<dbReference type="PROSITE" id="PS00615">
    <property type="entry name" value="C_TYPE_LECTIN_1"/>
    <property type="match status" value="1"/>
</dbReference>
<dbReference type="Gene3D" id="3.10.100.10">
    <property type="entry name" value="Mannose-Binding Protein A, subunit A"/>
    <property type="match status" value="1"/>
</dbReference>
<evidence type="ECO:0000313" key="5">
    <source>
        <dbReference type="Proteomes" id="UP001460270"/>
    </source>
</evidence>
<organism evidence="4 5">
    <name type="scientific">Mugilogobius chulae</name>
    <name type="common">yellowstripe goby</name>
    <dbReference type="NCBI Taxonomy" id="88201"/>
    <lineage>
        <taxon>Eukaryota</taxon>
        <taxon>Metazoa</taxon>
        <taxon>Chordata</taxon>
        <taxon>Craniata</taxon>
        <taxon>Vertebrata</taxon>
        <taxon>Euteleostomi</taxon>
        <taxon>Actinopterygii</taxon>
        <taxon>Neopterygii</taxon>
        <taxon>Teleostei</taxon>
        <taxon>Neoteleostei</taxon>
        <taxon>Acanthomorphata</taxon>
        <taxon>Gobiaria</taxon>
        <taxon>Gobiiformes</taxon>
        <taxon>Gobioidei</taxon>
        <taxon>Gobiidae</taxon>
        <taxon>Gobionellinae</taxon>
        <taxon>Mugilogobius</taxon>
    </lineage>
</organism>
<dbReference type="PANTHER" id="PTHR22803">
    <property type="entry name" value="MANNOSE, PHOSPHOLIPASE, LECTIN RECEPTOR RELATED"/>
    <property type="match status" value="1"/>
</dbReference>
<evidence type="ECO:0000313" key="4">
    <source>
        <dbReference type="EMBL" id="KAK7944383.1"/>
    </source>
</evidence>
<dbReference type="InterPro" id="IPR016186">
    <property type="entry name" value="C-type_lectin-like/link_sf"/>
</dbReference>
<feature type="transmembrane region" description="Helical" evidence="2">
    <location>
        <begin position="62"/>
        <end position="83"/>
    </location>
</feature>
<dbReference type="InterPro" id="IPR016187">
    <property type="entry name" value="CTDL_fold"/>
</dbReference>
<dbReference type="SMART" id="SM00034">
    <property type="entry name" value="CLECT"/>
    <property type="match status" value="1"/>
</dbReference>
<keyword evidence="1" id="KW-1015">Disulfide bond</keyword>
<dbReference type="AlphaFoldDB" id="A0AAW0PZY7"/>
<evidence type="ECO:0000256" key="2">
    <source>
        <dbReference type="SAM" id="Phobius"/>
    </source>
</evidence>